<keyword evidence="2 4" id="KW-0067">ATP-binding</keyword>
<keyword evidence="8" id="KW-1185">Reference proteome</keyword>
<evidence type="ECO:0000259" key="6">
    <source>
        <dbReference type="Pfam" id="PF22740"/>
    </source>
</evidence>
<keyword evidence="1 4" id="KW-0547">Nucleotide-binding</keyword>
<evidence type="ECO:0000313" key="7">
    <source>
        <dbReference type="EMBL" id="GGW69997.1"/>
    </source>
</evidence>
<evidence type="ECO:0000256" key="2">
    <source>
        <dbReference type="ARBA" id="ARBA00022840"/>
    </source>
</evidence>
<proteinExistence type="inferred from homology"/>
<comment type="caution">
    <text evidence="7">The sequence shown here is derived from an EMBL/GenBank/DDBJ whole genome shotgun (WGS) entry which is preliminary data.</text>
</comment>
<dbReference type="PIRSF" id="PIRSF005052">
    <property type="entry name" value="P-loopkin"/>
    <property type="match status" value="1"/>
</dbReference>
<dbReference type="RefSeq" id="WP_189483824.1">
    <property type="nucleotide sequence ID" value="NZ_BMYR01000012.1"/>
</dbReference>
<dbReference type="PANTHER" id="PTHR30448">
    <property type="entry name" value="RNASE ADAPTER PROTEIN RAPZ"/>
    <property type="match status" value="1"/>
</dbReference>
<dbReference type="Pfam" id="PF22740">
    <property type="entry name" value="PapZ_C"/>
    <property type="match status" value="1"/>
</dbReference>
<dbReference type="InterPro" id="IPR005337">
    <property type="entry name" value="RapZ-like"/>
</dbReference>
<dbReference type="InterPro" id="IPR053930">
    <property type="entry name" value="RapZ-like_N"/>
</dbReference>
<evidence type="ECO:0000256" key="4">
    <source>
        <dbReference type="HAMAP-Rule" id="MF_00636"/>
    </source>
</evidence>
<gene>
    <name evidence="7" type="ORF">GCM10008111_27650</name>
</gene>
<keyword evidence="3 4" id="KW-0342">GTP-binding</keyword>
<dbReference type="SUPFAM" id="SSF52540">
    <property type="entry name" value="P-loop containing nucleoside triphosphate hydrolases"/>
    <property type="match status" value="1"/>
</dbReference>
<feature type="domain" description="RapZ C-terminal" evidence="6">
    <location>
        <begin position="163"/>
        <end position="279"/>
    </location>
</feature>
<feature type="binding site" evidence="4">
    <location>
        <begin position="56"/>
        <end position="59"/>
    </location>
    <ligand>
        <name>GTP</name>
        <dbReference type="ChEBI" id="CHEBI:37565"/>
    </ligand>
</feature>
<dbReference type="Proteomes" id="UP000634667">
    <property type="component" value="Unassembled WGS sequence"/>
</dbReference>
<dbReference type="Gene3D" id="3.40.50.300">
    <property type="entry name" value="P-loop containing nucleotide triphosphate hydrolases"/>
    <property type="match status" value="1"/>
</dbReference>
<sequence length="285" mass="32570">MKLLVVSGRSGSGKSVALRVMEDLGYYCVDNIPVNLLPTLANAVIGQYERVAVSIDVRNLPSDPDELSEILAYLPRKLELTILYLDADHTTLIKRFSETRRLHPLSHQAMSLDEAISREQQLLDPISSRADLYIDTTEMNVHQLAEQLRERILGQKTGRLVMLFESFGFKYGIPKDADYVFDARFLPNPHWEPDLKPLTGLDQPVKDYLASQAVVAKYIWQINSFVSSWLPHLERNNRSYLTIAIGCTGGQHRSVYIAESLAESYRSQREDVQIRHRELVRHHGR</sequence>
<feature type="binding site" evidence="4">
    <location>
        <begin position="8"/>
        <end position="15"/>
    </location>
    <ligand>
        <name>ATP</name>
        <dbReference type="ChEBI" id="CHEBI:30616"/>
    </ligand>
</feature>
<evidence type="ECO:0000259" key="5">
    <source>
        <dbReference type="Pfam" id="PF03668"/>
    </source>
</evidence>
<dbReference type="EMBL" id="BMYR01000012">
    <property type="protein sequence ID" value="GGW69997.1"/>
    <property type="molecule type" value="Genomic_DNA"/>
</dbReference>
<dbReference type="InterPro" id="IPR053931">
    <property type="entry name" value="RapZ_C"/>
</dbReference>
<evidence type="ECO:0000313" key="8">
    <source>
        <dbReference type="Proteomes" id="UP000634667"/>
    </source>
</evidence>
<dbReference type="Pfam" id="PF03668">
    <property type="entry name" value="RapZ-like_N"/>
    <property type="match status" value="1"/>
</dbReference>
<name>A0ABQ2WV69_9ALTE</name>
<reference evidence="8" key="1">
    <citation type="journal article" date="2019" name="Int. J. Syst. Evol. Microbiol.">
        <title>The Global Catalogue of Microorganisms (GCM) 10K type strain sequencing project: providing services to taxonomists for standard genome sequencing and annotation.</title>
        <authorList>
            <consortium name="The Broad Institute Genomics Platform"/>
            <consortium name="The Broad Institute Genome Sequencing Center for Infectious Disease"/>
            <person name="Wu L."/>
            <person name="Ma J."/>
        </authorList>
    </citation>
    <scope>NUCLEOTIDE SEQUENCE [LARGE SCALE GENOMIC DNA]</scope>
    <source>
        <strain evidence="8">KCTC 23723</strain>
    </source>
</reference>
<dbReference type="HAMAP" id="MF_00636">
    <property type="entry name" value="RapZ_like"/>
    <property type="match status" value="1"/>
</dbReference>
<evidence type="ECO:0000256" key="1">
    <source>
        <dbReference type="ARBA" id="ARBA00022741"/>
    </source>
</evidence>
<protein>
    <submittedName>
        <fullName evidence="7">Nucleotide-binding protein</fullName>
    </submittedName>
</protein>
<dbReference type="NCBIfam" id="NF003828">
    <property type="entry name" value="PRK05416.1"/>
    <property type="match status" value="1"/>
</dbReference>
<evidence type="ECO:0000256" key="3">
    <source>
        <dbReference type="ARBA" id="ARBA00023134"/>
    </source>
</evidence>
<organism evidence="7 8">
    <name type="scientific">Alishewanella tabrizica</name>
    <dbReference type="NCBI Taxonomy" id="671278"/>
    <lineage>
        <taxon>Bacteria</taxon>
        <taxon>Pseudomonadati</taxon>
        <taxon>Pseudomonadota</taxon>
        <taxon>Gammaproteobacteria</taxon>
        <taxon>Alteromonadales</taxon>
        <taxon>Alteromonadaceae</taxon>
        <taxon>Alishewanella</taxon>
    </lineage>
</organism>
<dbReference type="InterPro" id="IPR027417">
    <property type="entry name" value="P-loop_NTPase"/>
</dbReference>
<feature type="domain" description="RapZ-like N-terminal" evidence="5">
    <location>
        <begin position="1"/>
        <end position="155"/>
    </location>
</feature>
<dbReference type="PANTHER" id="PTHR30448:SF0">
    <property type="entry name" value="RNASE ADAPTER PROTEIN RAPZ"/>
    <property type="match status" value="1"/>
</dbReference>
<accession>A0ABQ2WV69</accession>